<name>A0A443Q498_9MAGN</name>
<comment type="caution">
    <text evidence="1">The sequence shown here is derived from an EMBL/GenBank/DDBJ whole genome shotgun (WGS) entry which is preliminary data.</text>
</comment>
<evidence type="ECO:0000313" key="1">
    <source>
        <dbReference type="EMBL" id="RWR97854.1"/>
    </source>
</evidence>
<dbReference type="Proteomes" id="UP000283530">
    <property type="component" value="Unassembled WGS sequence"/>
</dbReference>
<gene>
    <name evidence="1" type="ORF">CKAN_02731700</name>
</gene>
<evidence type="ECO:0000313" key="2">
    <source>
        <dbReference type="Proteomes" id="UP000283530"/>
    </source>
</evidence>
<protein>
    <submittedName>
        <fullName evidence="1">Uncharacterized protein</fullName>
    </submittedName>
</protein>
<keyword evidence="2" id="KW-1185">Reference proteome</keyword>
<proteinExistence type="predicted"/>
<dbReference type="AlphaFoldDB" id="A0A443Q498"/>
<accession>A0A443Q498</accession>
<sequence>MYSVAVISISRAGVTDGPSELSPSELDAADSRTLISECRTLLRHPPLKGGFSLSKGLGDVILHEIMYSRHPEFSNAQKVEFQNASPSKSISKFWNSEKFSWNSGTQDRIMVIVFAIPFHNCSSNWNQQIVERRYERDDDP</sequence>
<reference evidence="1 2" key="1">
    <citation type="journal article" date="2019" name="Nat. Plants">
        <title>Stout camphor tree genome fills gaps in understanding of flowering plant genome evolution.</title>
        <authorList>
            <person name="Chaw S.M."/>
            <person name="Liu Y.C."/>
            <person name="Wu Y.W."/>
            <person name="Wang H.Y."/>
            <person name="Lin C.I."/>
            <person name="Wu C.S."/>
            <person name="Ke H.M."/>
            <person name="Chang L.Y."/>
            <person name="Hsu C.Y."/>
            <person name="Yang H.T."/>
            <person name="Sudianto E."/>
            <person name="Hsu M.H."/>
            <person name="Wu K.P."/>
            <person name="Wang L.N."/>
            <person name="Leebens-Mack J.H."/>
            <person name="Tsai I.J."/>
        </authorList>
    </citation>
    <scope>NUCLEOTIDE SEQUENCE [LARGE SCALE GENOMIC DNA]</scope>
    <source>
        <strain evidence="2">cv. Chaw 1501</strain>
        <tissue evidence="1">Young leaves</tissue>
    </source>
</reference>
<organism evidence="1 2">
    <name type="scientific">Cinnamomum micranthum f. kanehirae</name>
    <dbReference type="NCBI Taxonomy" id="337451"/>
    <lineage>
        <taxon>Eukaryota</taxon>
        <taxon>Viridiplantae</taxon>
        <taxon>Streptophyta</taxon>
        <taxon>Embryophyta</taxon>
        <taxon>Tracheophyta</taxon>
        <taxon>Spermatophyta</taxon>
        <taxon>Magnoliopsida</taxon>
        <taxon>Magnoliidae</taxon>
        <taxon>Laurales</taxon>
        <taxon>Lauraceae</taxon>
        <taxon>Cinnamomum</taxon>
    </lineage>
</organism>
<dbReference type="EMBL" id="QPKB01000133">
    <property type="protein sequence ID" value="RWR97854.1"/>
    <property type="molecule type" value="Genomic_DNA"/>
</dbReference>